<dbReference type="PATRIC" id="fig|1423.173.peg.5005"/>
<proteinExistence type="predicted"/>
<comment type="caution">
    <text evidence="1">The sequence shown here is derived from an EMBL/GenBank/DDBJ whole genome shotgun (WGS) entry which is preliminary data.</text>
</comment>
<evidence type="ECO:0000313" key="1">
    <source>
        <dbReference type="EMBL" id="KIU04541.1"/>
    </source>
</evidence>
<dbReference type="AlphaFoldDB" id="A0A0D1KN06"/>
<gene>
    <name evidence="1" type="ORF">SC09_contig8orf00207</name>
</gene>
<organism evidence="1 2">
    <name type="scientific">Bacillus subtilis</name>
    <dbReference type="NCBI Taxonomy" id="1423"/>
    <lineage>
        <taxon>Bacteria</taxon>
        <taxon>Bacillati</taxon>
        <taxon>Bacillota</taxon>
        <taxon>Bacilli</taxon>
        <taxon>Bacillales</taxon>
        <taxon>Bacillaceae</taxon>
        <taxon>Bacillus</taxon>
    </lineage>
</organism>
<evidence type="ECO:0000313" key="2">
    <source>
        <dbReference type="Proteomes" id="UP000032247"/>
    </source>
</evidence>
<dbReference type="EMBL" id="JXBC01000014">
    <property type="protein sequence ID" value="KIU04541.1"/>
    <property type="molecule type" value="Genomic_DNA"/>
</dbReference>
<dbReference type="Proteomes" id="UP000032247">
    <property type="component" value="Unassembled WGS sequence"/>
</dbReference>
<reference evidence="1 2" key="1">
    <citation type="submission" date="2014-12" db="EMBL/GenBank/DDBJ databases">
        <title>Comparative genome analysis of Bacillus coagulans HM-08, Clostridium butyricum HM-68, Bacillus subtilis HM-66 and Bacillus licheniformis BL-09.</title>
        <authorList>
            <person name="Zhang H."/>
        </authorList>
    </citation>
    <scope>NUCLEOTIDE SEQUENCE [LARGE SCALE GENOMIC DNA]</scope>
    <source>
        <strain evidence="1 2">HM-66</strain>
    </source>
</reference>
<name>A0A0D1KN06_BACIU</name>
<protein>
    <submittedName>
        <fullName evidence="1">Uncharacterized protein</fullName>
    </submittedName>
</protein>
<sequence>MNDPAVFKNPCAICRKREAERLCDFVIVFNRYPIYFKDYQMFKDSVENGQDETCDLPLRKECRIEVGGADLCPYHYDLYERVELPEKLRKYQRESKARLRKEAEFNKNL</sequence>
<accession>A0A0D1KN06</accession>